<organism evidence="9 10">
    <name type="scientific">Hoylesella enoeca</name>
    <dbReference type="NCBI Taxonomy" id="76123"/>
    <lineage>
        <taxon>Bacteria</taxon>
        <taxon>Pseudomonadati</taxon>
        <taxon>Bacteroidota</taxon>
        <taxon>Bacteroidia</taxon>
        <taxon>Bacteroidales</taxon>
        <taxon>Prevotellaceae</taxon>
        <taxon>Hoylesella</taxon>
    </lineage>
</organism>
<evidence type="ECO:0000256" key="3">
    <source>
        <dbReference type="ARBA" id="ARBA00022448"/>
    </source>
</evidence>
<evidence type="ECO:0000313" key="9">
    <source>
        <dbReference type="EMBL" id="ALO49894.1"/>
    </source>
</evidence>
<sequence>MRKSLLITLPALIVVLFVLNLMAGAVRIPLANVGAILVGEDGVRASWRYIVLESRLPQGVTAMLCGAALAVSGLMLQTAFRNPLAGPSVFGITSGAALGVAVVMLLLGGSVSIGMLDLSGFLAVWVSAFAGAMAVTGIIFLFSSLVRNGVMLLIVGLMIGYLSASAMSLLNFFATEEGVKSYIMWGMGDFGSVSMGQLPVFVAVIMAGLLASLAMIKPLNALLLGEEYAENLGVNTIRVRNQLLVITGVLTATTTAFCGPVAFIGLAVPHVTRLVLATENHRLLLPATVVVGAATALLCNLICSLPADGAIPLNAVTPLIGAPIIIYVIVKGRFQ</sequence>
<feature type="transmembrane region" description="Helical" evidence="8">
    <location>
        <begin position="243"/>
        <end position="271"/>
    </location>
</feature>
<feature type="transmembrane region" description="Helical" evidence="8">
    <location>
        <begin position="310"/>
        <end position="330"/>
    </location>
</feature>
<dbReference type="PANTHER" id="PTHR30472">
    <property type="entry name" value="FERRIC ENTEROBACTIN TRANSPORT SYSTEM PERMEASE PROTEIN"/>
    <property type="match status" value="1"/>
</dbReference>
<dbReference type="GO" id="GO:0005886">
    <property type="term" value="C:plasma membrane"/>
    <property type="evidence" value="ECO:0007669"/>
    <property type="project" value="UniProtKB-SubCell"/>
</dbReference>
<dbReference type="InterPro" id="IPR037294">
    <property type="entry name" value="ABC_BtuC-like"/>
</dbReference>
<dbReference type="Pfam" id="PF01032">
    <property type="entry name" value="FecCD"/>
    <property type="match status" value="1"/>
</dbReference>
<dbReference type="EMBL" id="CP013195">
    <property type="protein sequence ID" value="ALO49894.1"/>
    <property type="molecule type" value="Genomic_DNA"/>
</dbReference>
<proteinExistence type="inferred from homology"/>
<dbReference type="GO" id="GO:0022857">
    <property type="term" value="F:transmembrane transporter activity"/>
    <property type="evidence" value="ECO:0007669"/>
    <property type="project" value="InterPro"/>
</dbReference>
<protein>
    <submittedName>
        <fullName evidence="9">Iron ABC transporter</fullName>
    </submittedName>
</protein>
<evidence type="ECO:0000256" key="4">
    <source>
        <dbReference type="ARBA" id="ARBA00022475"/>
    </source>
</evidence>
<evidence type="ECO:0000313" key="10">
    <source>
        <dbReference type="Proteomes" id="UP000056252"/>
    </source>
</evidence>
<evidence type="ECO:0000256" key="5">
    <source>
        <dbReference type="ARBA" id="ARBA00022692"/>
    </source>
</evidence>
<evidence type="ECO:0000256" key="8">
    <source>
        <dbReference type="SAM" id="Phobius"/>
    </source>
</evidence>
<dbReference type="InterPro" id="IPR000522">
    <property type="entry name" value="ABC_transptr_permease_BtuC"/>
</dbReference>
<feature type="transmembrane region" description="Helical" evidence="8">
    <location>
        <begin position="56"/>
        <end position="76"/>
    </location>
</feature>
<dbReference type="Proteomes" id="UP000056252">
    <property type="component" value="Chromosome"/>
</dbReference>
<keyword evidence="6 8" id="KW-1133">Transmembrane helix</keyword>
<dbReference type="KEGG" id="peo:AS203_06160"/>
<keyword evidence="7 8" id="KW-0472">Membrane</keyword>
<feature type="transmembrane region" description="Helical" evidence="8">
    <location>
        <begin position="88"/>
        <end position="116"/>
    </location>
</feature>
<name>A0A0S2KNL6_9BACT</name>
<dbReference type="eggNOG" id="COG0609">
    <property type="taxonomic scope" value="Bacteria"/>
</dbReference>
<evidence type="ECO:0000256" key="6">
    <source>
        <dbReference type="ARBA" id="ARBA00022989"/>
    </source>
</evidence>
<dbReference type="PANTHER" id="PTHR30472:SF41">
    <property type="entry name" value="TRANSPORT SYSTEM PERMEASE PROTEIN"/>
    <property type="match status" value="1"/>
</dbReference>
<evidence type="ECO:0000256" key="1">
    <source>
        <dbReference type="ARBA" id="ARBA00004651"/>
    </source>
</evidence>
<evidence type="ECO:0000256" key="7">
    <source>
        <dbReference type="ARBA" id="ARBA00023136"/>
    </source>
</evidence>
<dbReference type="GO" id="GO:0033214">
    <property type="term" value="P:siderophore-iron import into cell"/>
    <property type="evidence" value="ECO:0007669"/>
    <property type="project" value="TreeGrafter"/>
</dbReference>
<dbReference type="STRING" id="76123.AS203_06160"/>
<dbReference type="SUPFAM" id="SSF81345">
    <property type="entry name" value="ABC transporter involved in vitamin B12 uptake, BtuC"/>
    <property type="match status" value="1"/>
</dbReference>
<keyword evidence="5 8" id="KW-0812">Transmembrane</keyword>
<keyword evidence="10" id="KW-1185">Reference proteome</keyword>
<gene>
    <name evidence="9" type="ORF">AS203_06160</name>
</gene>
<feature type="transmembrane region" description="Helical" evidence="8">
    <location>
        <begin position="283"/>
        <end position="303"/>
    </location>
</feature>
<feature type="transmembrane region" description="Helical" evidence="8">
    <location>
        <begin position="150"/>
        <end position="174"/>
    </location>
</feature>
<dbReference type="Gene3D" id="1.10.3470.10">
    <property type="entry name" value="ABC transporter involved in vitamin B12 uptake, BtuC"/>
    <property type="match status" value="1"/>
</dbReference>
<accession>A0A0S2KNL6</accession>
<keyword evidence="3" id="KW-0813">Transport</keyword>
<dbReference type="OrthoDB" id="9811721at2"/>
<dbReference type="CDD" id="cd06550">
    <property type="entry name" value="TM_ABC_iron-siderophores_like"/>
    <property type="match status" value="1"/>
</dbReference>
<evidence type="ECO:0000256" key="2">
    <source>
        <dbReference type="ARBA" id="ARBA00007935"/>
    </source>
</evidence>
<comment type="subcellular location">
    <subcellularLocation>
        <location evidence="1">Cell membrane</location>
        <topology evidence="1">Multi-pass membrane protein</topology>
    </subcellularLocation>
</comment>
<reference evidence="10" key="1">
    <citation type="submission" date="2015-11" db="EMBL/GenBank/DDBJ databases">
        <authorList>
            <person name="Holder M.E."/>
            <person name="Ajami N.J."/>
            <person name="Petrosino J.F."/>
        </authorList>
    </citation>
    <scope>NUCLEOTIDE SEQUENCE [LARGE SCALE GENOMIC DNA]</scope>
    <source>
        <strain evidence="10">F0113</strain>
    </source>
</reference>
<dbReference type="AlphaFoldDB" id="A0A0S2KNL6"/>
<feature type="transmembrane region" description="Helical" evidence="8">
    <location>
        <begin position="122"/>
        <end position="143"/>
    </location>
</feature>
<keyword evidence="4" id="KW-1003">Cell membrane</keyword>
<feature type="transmembrane region" description="Helical" evidence="8">
    <location>
        <begin position="194"/>
        <end position="216"/>
    </location>
</feature>
<comment type="similarity">
    <text evidence="2">Belongs to the binding-protein-dependent transport system permease family. FecCD subfamily.</text>
</comment>
<dbReference type="RefSeq" id="WP_025066486.1">
    <property type="nucleotide sequence ID" value="NZ_CP013195.1"/>
</dbReference>